<dbReference type="SMART" id="SM00320">
    <property type="entry name" value="WD40"/>
    <property type="match status" value="6"/>
</dbReference>
<comment type="caution">
    <text evidence="10">The sequence shown here is derived from an EMBL/GenBank/DDBJ whole genome shotgun (WGS) entry which is preliminary data.</text>
</comment>
<dbReference type="PROSITE" id="PS50082">
    <property type="entry name" value="WD_REPEATS_2"/>
    <property type="match status" value="3"/>
</dbReference>
<dbReference type="SUPFAM" id="SSF51197">
    <property type="entry name" value="Clavaminate synthase-like"/>
    <property type="match status" value="1"/>
</dbReference>
<evidence type="ECO:0000256" key="1">
    <source>
        <dbReference type="ARBA" id="ARBA00022574"/>
    </source>
</evidence>
<evidence type="ECO:0000259" key="9">
    <source>
        <dbReference type="Pfam" id="PF02668"/>
    </source>
</evidence>
<dbReference type="SUPFAM" id="SSF50978">
    <property type="entry name" value="WD40 repeat-like"/>
    <property type="match status" value="1"/>
</dbReference>
<dbReference type="Pfam" id="PF00400">
    <property type="entry name" value="WD40"/>
    <property type="match status" value="3"/>
</dbReference>
<keyword evidence="1 8" id="KW-0853">WD repeat</keyword>
<organism evidence="10 11">
    <name type="scientific">Venturia inaequalis</name>
    <name type="common">Apple scab fungus</name>
    <dbReference type="NCBI Taxonomy" id="5025"/>
    <lineage>
        <taxon>Eukaryota</taxon>
        <taxon>Fungi</taxon>
        <taxon>Dikarya</taxon>
        <taxon>Ascomycota</taxon>
        <taxon>Pezizomycotina</taxon>
        <taxon>Dothideomycetes</taxon>
        <taxon>Pleosporomycetidae</taxon>
        <taxon>Venturiales</taxon>
        <taxon>Venturiaceae</taxon>
        <taxon>Venturia</taxon>
    </lineage>
</organism>
<feature type="repeat" description="WD" evidence="8">
    <location>
        <begin position="965"/>
        <end position="1006"/>
    </location>
</feature>
<dbReference type="InterPro" id="IPR015943">
    <property type="entry name" value="WD40/YVTN_repeat-like_dom_sf"/>
</dbReference>
<dbReference type="CDD" id="cd00200">
    <property type="entry name" value="WD40"/>
    <property type="match status" value="1"/>
</dbReference>
<accession>A0A8H3UPT2</accession>
<evidence type="ECO:0000313" key="11">
    <source>
        <dbReference type="Proteomes" id="UP000433883"/>
    </source>
</evidence>
<dbReference type="InterPro" id="IPR036322">
    <property type="entry name" value="WD40_repeat_dom_sf"/>
</dbReference>
<dbReference type="GO" id="GO:0000387">
    <property type="term" value="P:spliceosomal snRNP assembly"/>
    <property type="evidence" value="ECO:0007669"/>
    <property type="project" value="TreeGrafter"/>
</dbReference>
<protein>
    <recommendedName>
        <fullName evidence="7">Serine-threonine kinase receptor-associated protein</fullName>
    </recommendedName>
</protein>
<gene>
    <name evidence="10" type="ORF">BLS_003738</name>
</gene>
<dbReference type="Proteomes" id="UP000433883">
    <property type="component" value="Unassembled WGS sequence"/>
</dbReference>
<dbReference type="GO" id="GO:0016491">
    <property type="term" value="F:oxidoreductase activity"/>
    <property type="evidence" value="ECO:0007669"/>
    <property type="project" value="UniProtKB-KW"/>
</dbReference>
<name>A0A8H3UPT2_VENIN</name>
<keyword evidence="3" id="KW-0677">Repeat</keyword>
<dbReference type="GO" id="GO:0032797">
    <property type="term" value="C:SMN complex"/>
    <property type="evidence" value="ECO:0007669"/>
    <property type="project" value="TreeGrafter"/>
</dbReference>
<keyword evidence="5" id="KW-0508">mRNA splicing</keyword>
<dbReference type="InterPro" id="IPR001680">
    <property type="entry name" value="WD40_rpt"/>
</dbReference>
<evidence type="ECO:0000256" key="7">
    <source>
        <dbReference type="ARBA" id="ARBA00040390"/>
    </source>
</evidence>
<keyword evidence="4" id="KW-0560">Oxidoreductase</keyword>
<evidence type="ECO:0000256" key="5">
    <source>
        <dbReference type="ARBA" id="ARBA00023187"/>
    </source>
</evidence>
<proteinExistence type="inferred from homology"/>
<dbReference type="PANTHER" id="PTHR19877">
    <property type="entry name" value="EUKARYOTIC TRANSLATION INITIATION FACTOR 3 SUBUNIT I"/>
    <property type="match status" value="1"/>
</dbReference>
<dbReference type="InterPro" id="IPR042098">
    <property type="entry name" value="TauD-like_sf"/>
</dbReference>
<dbReference type="EMBL" id="WNWQ01000241">
    <property type="protein sequence ID" value="KAE9973161.1"/>
    <property type="molecule type" value="Genomic_DNA"/>
</dbReference>
<keyword evidence="2" id="KW-0507">mRNA processing</keyword>
<comment type="similarity">
    <text evidence="6">Belongs to the WD repeat STRAP family.</text>
</comment>
<dbReference type="InterPro" id="IPR019775">
    <property type="entry name" value="WD40_repeat_CS"/>
</dbReference>
<reference evidence="10 11" key="1">
    <citation type="submission" date="2019-11" db="EMBL/GenBank/DDBJ databases">
        <title>Venturia inaequalis Genome Resource.</title>
        <authorList>
            <person name="Lichtner F.J."/>
        </authorList>
    </citation>
    <scope>NUCLEOTIDE SEQUENCE [LARGE SCALE GENOMIC DNA]</scope>
    <source>
        <strain evidence="10">Bline_iso_100314</strain>
    </source>
</reference>
<feature type="repeat" description="WD" evidence="8">
    <location>
        <begin position="1076"/>
        <end position="1117"/>
    </location>
</feature>
<feature type="repeat" description="WD" evidence="8">
    <location>
        <begin position="1208"/>
        <end position="1244"/>
    </location>
</feature>
<evidence type="ECO:0000256" key="3">
    <source>
        <dbReference type="ARBA" id="ARBA00022737"/>
    </source>
</evidence>
<evidence type="ECO:0000256" key="8">
    <source>
        <dbReference type="PROSITE-ProRule" id="PRU00221"/>
    </source>
</evidence>
<dbReference type="PROSITE" id="PS00678">
    <property type="entry name" value="WD_REPEATS_1"/>
    <property type="match status" value="1"/>
</dbReference>
<evidence type="ECO:0000256" key="4">
    <source>
        <dbReference type="ARBA" id="ARBA00023002"/>
    </source>
</evidence>
<evidence type="ECO:0000313" key="10">
    <source>
        <dbReference type="EMBL" id="KAE9973161.1"/>
    </source>
</evidence>
<dbReference type="AlphaFoldDB" id="A0A8H3UPT2"/>
<evidence type="ECO:0000256" key="2">
    <source>
        <dbReference type="ARBA" id="ARBA00022664"/>
    </source>
</evidence>
<dbReference type="PANTHER" id="PTHR19877:SF13">
    <property type="entry name" value="SERINE-THREONINE KINASE RECEPTOR-ASSOCIATED PROTEIN"/>
    <property type="match status" value="1"/>
</dbReference>
<dbReference type="GO" id="GO:0003723">
    <property type="term" value="F:RNA binding"/>
    <property type="evidence" value="ECO:0007669"/>
    <property type="project" value="TreeGrafter"/>
</dbReference>
<evidence type="ECO:0000256" key="6">
    <source>
        <dbReference type="ARBA" id="ARBA00038394"/>
    </source>
</evidence>
<dbReference type="InterPro" id="IPR003819">
    <property type="entry name" value="TauD/TfdA-like"/>
</dbReference>
<feature type="domain" description="TauD/TfdA-like" evidence="9">
    <location>
        <begin position="139"/>
        <end position="391"/>
    </location>
</feature>
<dbReference type="Gene3D" id="2.130.10.10">
    <property type="entry name" value="YVTN repeat-like/Quinoprotein amine dehydrogenase"/>
    <property type="match status" value="1"/>
</dbReference>
<sequence length="1250" mass="139427">MESPTAMRHNAHQPNGLRKMYLERSNTLLIRQPRIAPIEFLNLDTVINSYISGPEIEWNPSFATFQSRVEMLSKLRLPRPQSLPSGLPEAIQAPWAWDGSEYQHCEDYVLQLEKGDIQEIESALKHFKGLIGRLDFDSVSKETFPLPNLGKKLEQIALDLHCRRGFSVIRGLDPRDYCVIENTIIYLGITSYIAEKRGCQDSSGNMMIHVKDLGKQVLKAELRQSPFASNAQPFHNDVCDILAMYVQEQAADGGESHLASCAKIYNEIAATRPDVIHTLAAPNWVFDKHQTPAYWNQRSILFNFESKSPGFCFSRRPITGSPTSPRTPGVPPISEVQAEALDMVHFLAVKHKLTMRLQRGDIQLINNLAIQHSRNHFTDSDTQRRHIIRLWLRNEELAWKTPEGLKNTCLAPRVKEFFFEAIAVHERMNLIRAAVSELANMMTSNIASKSMIDALLTLNEGAMASVAKEAAEDSLVLHIVKKMESAVRSLEQIVFWVQKGGSGLYILGTAAPLNQAAYQYSHTNTEFLAGSDTAGMLDLSFLSQSGLQSSLDTSAIMLAVAEEESHAVIGIPPSMNEQPDYVSSSQWMAVSDYNPKAKHDYEQITFINHTLKSTGTVATSIELSRRQYDCKTLHLTQGYGSELVIEVALFDPQPGDKTAHMWHGNPVELPPYCIIGIEQASQKMMEYVRKSRSIILLELLSSANDITREFLLQADRYQRRSQNILVQQALDLLTATRIIERDWDISGPETLGISAMLDPLQNNQPKVPVTPVMDGQLDQMATKSYLVPLREILLANLQKTIYAGRKEDWFSILLATFIYLTHIECLLQHSRRNAKRYGLKRRYNDINLAEKYFEASRIALAHFHCIANASTPLMLDWTQNDVAAAAKLDSEQIAFIGIVRTKMEERRTEATTKVVPLTCHGHTRPVTHLNFSPMGEDDQYYIVSACKDGNPMLLDGVTGDWIGTFLGHQGAIWQARISVDATLAATASADFSAKVWDTKTGEALYTLPHQHIVRAVAFPPQPRPQILATGGYEKKLRIFDLSRGGNSATNGTSGTASPIVTATDGSSDAPSYEIGAGKHEGIIKSVLWTPESHVLITAADDKKLRWWDLRTQNSIGEYQLDGVLGSCEIDSIPLRGTSSHGTLSVAAGKNVYFFEADKPASLLKHVKTPYDIASVALNGETRSYITGQTGDTWVRVWDYDNETELEVGKGHHGPVWACAFSPDGKLYATASEDGNIKLWKYTTGPYGLWR</sequence>
<dbReference type="PROSITE" id="PS50294">
    <property type="entry name" value="WD_REPEATS_REGION"/>
    <property type="match status" value="3"/>
</dbReference>
<dbReference type="Pfam" id="PF02668">
    <property type="entry name" value="TauD"/>
    <property type="match status" value="1"/>
</dbReference>
<dbReference type="Gene3D" id="3.60.130.10">
    <property type="entry name" value="Clavaminate synthase-like"/>
    <property type="match status" value="1"/>
</dbReference>